<dbReference type="SUPFAM" id="SSF75553">
    <property type="entry name" value="Smc hinge domain"/>
    <property type="match status" value="1"/>
</dbReference>
<dbReference type="Gene3D" id="3.30.70.1620">
    <property type="match status" value="1"/>
</dbReference>
<feature type="binding site" evidence="7">
    <location>
        <begin position="40"/>
        <end position="47"/>
    </location>
    <ligand>
        <name>ATP</name>
        <dbReference type="ChEBI" id="CHEBI:30616"/>
    </ligand>
</feature>
<evidence type="ECO:0000256" key="1">
    <source>
        <dbReference type="ARBA" id="ARBA00004496"/>
    </source>
</evidence>
<name>A0A1Q8R123_9FIRM</name>
<evidence type="ECO:0000313" key="10">
    <source>
        <dbReference type="Proteomes" id="UP000186102"/>
    </source>
</evidence>
<comment type="domain">
    <text evidence="7">Contains large globular domains required for ATP hydrolysis at each terminus and a third globular domain forming a flexible hinge near the middle of the molecule. These domains are separated by coiled-coil structures.</text>
</comment>
<comment type="similarity">
    <text evidence="7">Belongs to the SMC family.</text>
</comment>
<dbReference type="EMBL" id="MLBF01000003">
    <property type="protein sequence ID" value="OLN33322.1"/>
    <property type="molecule type" value="Genomic_DNA"/>
</dbReference>
<dbReference type="PIRSF" id="PIRSF005719">
    <property type="entry name" value="SMC"/>
    <property type="match status" value="1"/>
</dbReference>
<dbReference type="GO" id="GO:0006260">
    <property type="term" value="P:DNA replication"/>
    <property type="evidence" value="ECO:0007669"/>
    <property type="project" value="UniProtKB-UniRule"/>
</dbReference>
<dbReference type="PANTHER" id="PTHR43977">
    <property type="entry name" value="STRUCTURAL MAINTENANCE OF CHROMOSOMES PROTEIN 3"/>
    <property type="match status" value="1"/>
</dbReference>
<dbReference type="GO" id="GO:0003677">
    <property type="term" value="F:DNA binding"/>
    <property type="evidence" value="ECO:0007669"/>
    <property type="project" value="UniProtKB-UniRule"/>
</dbReference>
<dbReference type="InterPro" id="IPR010935">
    <property type="entry name" value="SMC_hinge"/>
</dbReference>
<dbReference type="GO" id="GO:0005737">
    <property type="term" value="C:cytoplasm"/>
    <property type="evidence" value="ECO:0007669"/>
    <property type="project" value="UniProtKB-SubCell"/>
</dbReference>
<keyword evidence="5 7" id="KW-0175">Coiled coil</keyword>
<dbReference type="GO" id="GO:0030261">
    <property type="term" value="P:chromosome condensation"/>
    <property type="evidence" value="ECO:0007669"/>
    <property type="project" value="InterPro"/>
</dbReference>
<feature type="coiled-coil region" evidence="7">
    <location>
        <begin position="277"/>
        <end position="381"/>
    </location>
</feature>
<evidence type="ECO:0000256" key="2">
    <source>
        <dbReference type="ARBA" id="ARBA00022490"/>
    </source>
</evidence>
<dbReference type="GO" id="GO:0016887">
    <property type="term" value="F:ATP hydrolysis activity"/>
    <property type="evidence" value="ECO:0007669"/>
    <property type="project" value="InterPro"/>
</dbReference>
<dbReference type="InterPro" id="IPR003395">
    <property type="entry name" value="RecF/RecN/SMC_N"/>
</dbReference>
<dbReference type="GO" id="GO:0005524">
    <property type="term" value="F:ATP binding"/>
    <property type="evidence" value="ECO:0007669"/>
    <property type="project" value="UniProtKB-UniRule"/>
</dbReference>
<comment type="subcellular location">
    <subcellularLocation>
        <location evidence="1 7">Cytoplasm</location>
    </subcellularLocation>
</comment>
<dbReference type="GO" id="GO:0007059">
    <property type="term" value="P:chromosome segregation"/>
    <property type="evidence" value="ECO:0007669"/>
    <property type="project" value="UniProtKB-UniRule"/>
</dbReference>
<sequence>MAKPENFPVFLKGIHIQGFKSFADRVKLELGQGLSVIVGPNGSGKSNVADAVRWVLGEQSAKSLRGAKMEDVIFAGSTQRRPVGMAEVSLVFDNTTGIFPLDFREVTITRRAYRDGDGQYLINKAPCRLKDIQELFMDTGAGKEGFSIIGQGRVEEILNLKSEERRSLIEEAAGITKFRFRKREALKRLDATIMNLQRLEDIVREIEGQLTPLAAQAQVAEQSLVLTAEQKRLEIQWVVLDISEVKQKLSTAAKDSETLQTSLIEAQAILGLKESQILKEKLELQKLEEHIQRKQGETFQAEQTLNALKHDRSIRTERFGYFDEQMARLTQEIIEDEDKLKRLQERIKTLGTKQTVLKHTVEELQYKVTTQEQKLDEVRENHLAEDIDRIKTDLFQALAEQSRCSNELTGKRQILASLEQQILQVEYEQGEKEKEQRSLATTCENQEEELSLMDEKAQVTEKEGLRLKTEWDRLKGLQREKGLELQKHKTLTDQSRARLHALQSLEDSLEGYQRGVREVMLAKKKGKTDCLGLCGTVADLITVNEKYELALETALGAGLQNVVAENEKAAKRAIAYLKAHQLGRVTFLPLDMIQGYRMSVSPAIERDSGYIGIAVDLVSYDAVYRPAMEFLLGRIVVVADMDAATRIARASGYRQRIVTLEGDQVNPGGSLSGGSSQRRGGNLLGRSREIETLRAALLQLEKDLVEKDSECVEIEMLCRKLQVNIDDLGLKQRGDKEQQVVLRAMYESVLKQMHRITEDLGELKRRNQGNIARKNELSLGVADLAERLATSEKTAVNLREAYNKREQDAKTAVGEIEVLSEQLTQEKIRLAKWEQELTQSAEQLAQERKTLGEHEENLQQKKQNRANFARNRQVVAEEQEELSRQIEKQSRAQEGLQYSLMQHRQDRESLSARVVELEQEIQTMRQGVHALEQRLHANELQVVRWETESQAGVTRLTEEFSLTWEEATLYQTEEDRTALGRKVQDLKRQIEGLGPINQAAIEEYPKMLKRQEFMLAQQDDLVEANRTLRQLISELDETMSERFGESFKAVNMAFQEVFKELFHGGNAELHLVDPDHLLETGVEIIAQPPGKKPQLLSLLSGGERALTAIAILFALLRVKPSPFCILDEIEASLDDSNVQRFAQYIHRLADSTQFVVISHRKGTMESADVLYGITMEECGVSKLLSVQLEERQDTTYTA</sequence>
<keyword evidence="10" id="KW-1185">Reference proteome</keyword>
<dbReference type="InterPro" id="IPR011890">
    <property type="entry name" value="SMC_prok"/>
</dbReference>
<comment type="subunit">
    <text evidence="7">Homodimer.</text>
</comment>
<accession>A0A1Q8R123</accession>
<reference evidence="9 10" key="1">
    <citation type="submission" date="2016-09" db="EMBL/GenBank/DDBJ databases">
        <title>Complete genome of Desulfosporosinus sp. OL.</title>
        <authorList>
            <person name="Mardanov A."/>
            <person name="Beletsky A."/>
            <person name="Panova A."/>
            <person name="Karnachuk O."/>
            <person name="Ravin N."/>
        </authorList>
    </citation>
    <scope>NUCLEOTIDE SEQUENCE [LARGE SCALE GENOMIC DNA]</scope>
    <source>
        <strain evidence="9 10">OL</strain>
    </source>
</reference>
<dbReference type="Pfam" id="PF02463">
    <property type="entry name" value="SMC_N"/>
    <property type="match status" value="1"/>
</dbReference>
<organism evidence="9 10">
    <name type="scientific">Desulfosporosinus metallidurans</name>
    <dbReference type="NCBI Taxonomy" id="1888891"/>
    <lineage>
        <taxon>Bacteria</taxon>
        <taxon>Bacillati</taxon>
        <taxon>Bacillota</taxon>
        <taxon>Clostridia</taxon>
        <taxon>Eubacteriales</taxon>
        <taxon>Desulfitobacteriaceae</taxon>
        <taxon>Desulfosporosinus</taxon>
    </lineage>
</organism>
<dbReference type="SMART" id="SM00968">
    <property type="entry name" value="SMC_hinge"/>
    <property type="match status" value="1"/>
</dbReference>
<dbReference type="RefSeq" id="WP_075363386.1">
    <property type="nucleotide sequence ID" value="NZ_MLBF01000003.1"/>
</dbReference>
<feature type="coiled-coil region" evidence="7">
    <location>
        <begin position="900"/>
        <end position="934"/>
    </location>
</feature>
<feature type="coiled-coil region" evidence="7">
    <location>
        <begin position="182"/>
        <end position="209"/>
    </location>
</feature>
<evidence type="ECO:0000256" key="6">
    <source>
        <dbReference type="ARBA" id="ARBA00023125"/>
    </source>
</evidence>
<evidence type="ECO:0000256" key="4">
    <source>
        <dbReference type="ARBA" id="ARBA00022840"/>
    </source>
</evidence>
<keyword evidence="2 7" id="KW-0963">Cytoplasm</keyword>
<keyword evidence="4 7" id="KW-0067">ATP-binding</keyword>
<evidence type="ECO:0000313" key="9">
    <source>
        <dbReference type="EMBL" id="OLN33322.1"/>
    </source>
</evidence>
<evidence type="ECO:0000256" key="7">
    <source>
        <dbReference type="HAMAP-Rule" id="MF_01894"/>
    </source>
</evidence>
<dbReference type="SUPFAM" id="SSF52540">
    <property type="entry name" value="P-loop containing nucleoside triphosphate hydrolases"/>
    <property type="match status" value="1"/>
</dbReference>
<dbReference type="FunFam" id="3.40.50.300:FF:000984">
    <property type="entry name" value="Chromosome partition protein Smc"/>
    <property type="match status" value="1"/>
</dbReference>
<dbReference type="Proteomes" id="UP000186102">
    <property type="component" value="Unassembled WGS sequence"/>
</dbReference>
<keyword evidence="3 7" id="KW-0547">Nucleotide-binding</keyword>
<evidence type="ECO:0000256" key="5">
    <source>
        <dbReference type="ARBA" id="ARBA00023054"/>
    </source>
</evidence>
<dbReference type="CDD" id="cd03278">
    <property type="entry name" value="ABC_SMC_barmotin"/>
    <property type="match status" value="1"/>
</dbReference>
<protein>
    <recommendedName>
        <fullName evidence="7">Chromosome partition protein Smc</fullName>
    </recommendedName>
</protein>
<keyword evidence="6 7" id="KW-0238">DNA-binding</keyword>
<dbReference type="NCBIfam" id="TIGR02168">
    <property type="entry name" value="SMC_prok_B"/>
    <property type="match status" value="1"/>
</dbReference>
<gene>
    <name evidence="7" type="primary">smc</name>
    <name evidence="9" type="ORF">DSOL_0568</name>
</gene>
<comment type="function">
    <text evidence="7">Required for chromosome condensation and partitioning.</text>
</comment>
<dbReference type="InterPro" id="IPR024704">
    <property type="entry name" value="SMC"/>
</dbReference>
<feature type="domain" description="SMC hinge" evidence="8">
    <location>
        <begin position="531"/>
        <end position="648"/>
    </location>
</feature>
<dbReference type="GO" id="GO:0005694">
    <property type="term" value="C:chromosome"/>
    <property type="evidence" value="ECO:0007669"/>
    <property type="project" value="InterPro"/>
</dbReference>
<dbReference type="HAMAP" id="MF_01894">
    <property type="entry name" value="Smc_prok"/>
    <property type="match status" value="1"/>
</dbReference>
<feature type="coiled-coil region" evidence="7">
    <location>
        <begin position="1014"/>
        <end position="1041"/>
    </location>
</feature>
<dbReference type="FunFam" id="3.40.50.300:FF:000901">
    <property type="entry name" value="Chromosome partition protein Smc"/>
    <property type="match status" value="1"/>
</dbReference>
<dbReference type="OrthoDB" id="9808768at2"/>
<feature type="coiled-coil region" evidence="7">
    <location>
        <begin position="415"/>
        <end position="463"/>
    </location>
</feature>
<feature type="coiled-coil region" evidence="7">
    <location>
        <begin position="746"/>
        <end position="871"/>
    </location>
</feature>
<dbReference type="Gene3D" id="1.20.1060.20">
    <property type="match status" value="1"/>
</dbReference>
<dbReference type="AlphaFoldDB" id="A0A1Q8R123"/>
<dbReference type="InterPro" id="IPR027417">
    <property type="entry name" value="P-loop_NTPase"/>
</dbReference>
<dbReference type="InterPro" id="IPR036277">
    <property type="entry name" value="SMC_hinge_sf"/>
</dbReference>
<dbReference type="Gene3D" id="3.40.50.300">
    <property type="entry name" value="P-loop containing nucleotide triphosphate hydrolases"/>
    <property type="match status" value="2"/>
</dbReference>
<dbReference type="Pfam" id="PF06470">
    <property type="entry name" value="SMC_hinge"/>
    <property type="match status" value="1"/>
</dbReference>
<evidence type="ECO:0000259" key="8">
    <source>
        <dbReference type="SMART" id="SM00968"/>
    </source>
</evidence>
<comment type="caution">
    <text evidence="9">The sequence shown here is derived from an EMBL/GenBank/DDBJ whole genome shotgun (WGS) entry which is preliminary data.</text>
</comment>
<evidence type="ECO:0000256" key="3">
    <source>
        <dbReference type="ARBA" id="ARBA00022741"/>
    </source>
</evidence>
<dbReference type="STRING" id="1888891.DSOL_0568"/>
<proteinExistence type="inferred from homology"/>
<dbReference type="GO" id="GO:0007062">
    <property type="term" value="P:sister chromatid cohesion"/>
    <property type="evidence" value="ECO:0007669"/>
    <property type="project" value="InterPro"/>
</dbReference>